<evidence type="ECO:0000256" key="7">
    <source>
        <dbReference type="ARBA" id="ARBA00023065"/>
    </source>
</evidence>
<dbReference type="UniPathway" id="UPA00148"/>
<dbReference type="AlphaFoldDB" id="A0A223S9Q2"/>
<keyword evidence="13" id="KW-1185">Reference proteome</keyword>
<keyword evidence="7 10" id="KW-0406">Ion transport</keyword>
<comment type="pathway">
    <text evidence="10">Cofactor biosynthesis; adenosylcobalamin biosynthesis.</text>
</comment>
<dbReference type="Pfam" id="PF02553">
    <property type="entry name" value="CbiN"/>
    <property type="match status" value="1"/>
</dbReference>
<gene>
    <name evidence="10" type="primary">cbiN</name>
    <name evidence="12" type="ORF">CDO52_20540</name>
</gene>
<name>A0A223S9Q2_9ACTN</name>
<feature type="compositionally biased region" description="Low complexity" evidence="11">
    <location>
        <begin position="127"/>
        <end position="141"/>
    </location>
</feature>
<protein>
    <recommendedName>
        <fullName evidence="10">Cobalt transport protein CbiN</fullName>
    </recommendedName>
    <alternativeName>
        <fullName evidence="10">Energy-coupling factor transporter probable substrate-capture protein CbiN</fullName>
        <shortName evidence="10">ECF transporter S component CbiN</shortName>
    </alternativeName>
</protein>
<dbReference type="KEGG" id="ngv:CDO52_20540"/>
<dbReference type="GO" id="GO:0015087">
    <property type="term" value="F:cobalt ion transmembrane transporter activity"/>
    <property type="evidence" value="ECO:0007669"/>
    <property type="project" value="UniProtKB-UniRule"/>
</dbReference>
<sequence>MRRGARAEAQDGDRHPAAWATWAMVAAIAVIAVLPLAIGAGDSREEPFAGADAQGQQAVEDIDPAYEPWFSPIVELPSSEVESGLFALQAAIGAGIIGYYFGVVRTRSRMRTEQAQATGGPTDSTRAGDAAGDAVADASGAPRGAEVPDGSEPTRG</sequence>
<evidence type="ECO:0000256" key="8">
    <source>
        <dbReference type="ARBA" id="ARBA00023136"/>
    </source>
</evidence>
<evidence type="ECO:0000313" key="13">
    <source>
        <dbReference type="Proteomes" id="UP000215005"/>
    </source>
</evidence>
<evidence type="ECO:0000256" key="11">
    <source>
        <dbReference type="SAM" id="MobiDB-lite"/>
    </source>
</evidence>
<keyword evidence="9 10" id="KW-0170">Cobalt</keyword>
<feature type="region of interest" description="Disordered" evidence="11">
    <location>
        <begin position="112"/>
        <end position="156"/>
    </location>
</feature>
<evidence type="ECO:0000256" key="3">
    <source>
        <dbReference type="ARBA" id="ARBA00022475"/>
    </source>
</evidence>
<keyword evidence="1 10" id="KW-0171">Cobalt transport</keyword>
<evidence type="ECO:0000256" key="4">
    <source>
        <dbReference type="ARBA" id="ARBA00022573"/>
    </source>
</evidence>
<comment type="subunit">
    <text evidence="10">Forms an energy-coupling factor (ECF) transporter complex composed of an ATP-binding protein (A component, CbiO), a transmembrane protein (T component, CbiQ) and 2 possible substrate-capture proteins (S components, CbiM and CbiN) of unknown stoichimetry.</text>
</comment>
<reference evidence="12 13" key="1">
    <citation type="submission" date="2017-08" db="EMBL/GenBank/DDBJ databases">
        <title>The complete genome sequence of Nocardiopsis gilva YIM 90087.</title>
        <authorList>
            <person name="Yin M."/>
            <person name="Tang S."/>
        </authorList>
    </citation>
    <scope>NUCLEOTIDE SEQUENCE [LARGE SCALE GENOMIC DNA]</scope>
    <source>
        <strain evidence="12 13">YIM 90087</strain>
    </source>
</reference>
<dbReference type="Proteomes" id="UP000215005">
    <property type="component" value="Chromosome"/>
</dbReference>
<comment type="similarity">
    <text evidence="10">Belongs to the CbiN family.</text>
</comment>
<feature type="transmembrane region" description="Helical" evidence="10">
    <location>
        <begin position="85"/>
        <end position="104"/>
    </location>
</feature>
<comment type="subcellular location">
    <subcellularLocation>
        <location evidence="10">Cell membrane</location>
        <topology evidence="10">Multi-pass membrane protein</topology>
    </subcellularLocation>
</comment>
<proteinExistence type="inferred from homology"/>
<evidence type="ECO:0000256" key="10">
    <source>
        <dbReference type="HAMAP-Rule" id="MF_00330"/>
    </source>
</evidence>
<dbReference type="NCBIfam" id="TIGR01165">
    <property type="entry name" value="cbiN"/>
    <property type="match status" value="1"/>
</dbReference>
<keyword evidence="3 10" id="KW-1003">Cell membrane</keyword>
<accession>A0A223S9Q2</accession>
<dbReference type="NCBIfam" id="NF002780">
    <property type="entry name" value="PRK02898.1"/>
    <property type="match status" value="1"/>
</dbReference>
<keyword evidence="4 10" id="KW-0169">Cobalamin biosynthesis</keyword>
<evidence type="ECO:0000313" key="12">
    <source>
        <dbReference type="EMBL" id="ASU84864.1"/>
    </source>
</evidence>
<comment type="function">
    <text evidence="10">Part of the energy-coupling factor (ECF) transporter complex CbiMNOQ involved in cobalt import.</text>
</comment>
<keyword evidence="2 10" id="KW-0813">Transport</keyword>
<evidence type="ECO:0000256" key="1">
    <source>
        <dbReference type="ARBA" id="ARBA00022426"/>
    </source>
</evidence>
<dbReference type="GO" id="GO:0005886">
    <property type="term" value="C:plasma membrane"/>
    <property type="evidence" value="ECO:0007669"/>
    <property type="project" value="UniProtKB-SubCell"/>
</dbReference>
<dbReference type="EMBL" id="CP022753">
    <property type="protein sequence ID" value="ASU84864.1"/>
    <property type="molecule type" value="Genomic_DNA"/>
</dbReference>
<evidence type="ECO:0000256" key="6">
    <source>
        <dbReference type="ARBA" id="ARBA00022989"/>
    </source>
</evidence>
<feature type="compositionally biased region" description="Polar residues" evidence="11">
    <location>
        <begin position="113"/>
        <end position="125"/>
    </location>
</feature>
<feature type="transmembrane region" description="Helical" evidence="10">
    <location>
        <begin position="20"/>
        <end position="38"/>
    </location>
</feature>
<evidence type="ECO:0000256" key="2">
    <source>
        <dbReference type="ARBA" id="ARBA00022448"/>
    </source>
</evidence>
<dbReference type="InterPro" id="IPR003705">
    <property type="entry name" value="CbiN"/>
</dbReference>
<dbReference type="PANTHER" id="PTHR38662:SF1">
    <property type="entry name" value="COBALT TRANSPORT PROTEIN CBIN"/>
    <property type="match status" value="1"/>
</dbReference>
<keyword evidence="6 10" id="KW-1133">Transmembrane helix</keyword>
<keyword evidence="5 10" id="KW-0812">Transmembrane</keyword>
<keyword evidence="8 10" id="KW-0472">Membrane</keyword>
<dbReference type="PANTHER" id="PTHR38662">
    <property type="entry name" value="COBALT TRANSPORT PROTEIN CBIN"/>
    <property type="match status" value="1"/>
</dbReference>
<evidence type="ECO:0000256" key="5">
    <source>
        <dbReference type="ARBA" id="ARBA00022692"/>
    </source>
</evidence>
<dbReference type="HAMAP" id="MF_00330">
    <property type="entry name" value="CbiN"/>
    <property type="match status" value="1"/>
</dbReference>
<evidence type="ECO:0000256" key="9">
    <source>
        <dbReference type="ARBA" id="ARBA00023285"/>
    </source>
</evidence>
<organism evidence="12 13">
    <name type="scientific">Nocardiopsis gilva YIM 90087</name>
    <dbReference type="NCBI Taxonomy" id="1235441"/>
    <lineage>
        <taxon>Bacteria</taxon>
        <taxon>Bacillati</taxon>
        <taxon>Actinomycetota</taxon>
        <taxon>Actinomycetes</taxon>
        <taxon>Streptosporangiales</taxon>
        <taxon>Nocardiopsidaceae</taxon>
        <taxon>Nocardiopsis</taxon>
    </lineage>
</organism>
<dbReference type="GO" id="GO:0009236">
    <property type="term" value="P:cobalamin biosynthetic process"/>
    <property type="evidence" value="ECO:0007669"/>
    <property type="project" value="UniProtKB-UniRule"/>
</dbReference>